<keyword evidence="6 9" id="KW-1133">Transmembrane helix</keyword>
<dbReference type="Pfam" id="PF01618">
    <property type="entry name" value="MotA_ExbB"/>
    <property type="match status" value="1"/>
</dbReference>
<dbReference type="InterPro" id="IPR050790">
    <property type="entry name" value="ExbB/TolQ_transport"/>
</dbReference>
<feature type="transmembrane region" description="Helical" evidence="9">
    <location>
        <begin position="149"/>
        <end position="169"/>
    </location>
</feature>
<keyword evidence="4 9" id="KW-0812">Transmembrane</keyword>
<organism evidence="11 12">
    <name type="scientific">Methylomusa anaerophila</name>
    <dbReference type="NCBI Taxonomy" id="1930071"/>
    <lineage>
        <taxon>Bacteria</taxon>
        <taxon>Bacillati</taxon>
        <taxon>Bacillota</taxon>
        <taxon>Negativicutes</taxon>
        <taxon>Selenomonadales</taxon>
        <taxon>Sporomusaceae</taxon>
        <taxon>Methylomusa</taxon>
    </lineage>
</organism>
<reference evidence="11 12" key="1">
    <citation type="journal article" date="2018" name="Int. J. Syst. Evol. Microbiol.">
        <title>Methylomusa anaerophila gen. nov., sp. nov., an anaerobic methanol-utilizing bacterium isolated from a microbial fuel cell.</title>
        <authorList>
            <person name="Amano N."/>
            <person name="Yamamuro A."/>
            <person name="Miyahara M."/>
            <person name="Kouzuma A."/>
            <person name="Abe T."/>
            <person name="Watanabe K."/>
        </authorList>
    </citation>
    <scope>NUCLEOTIDE SEQUENCE [LARGE SCALE GENOMIC DNA]</scope>
    <source>
        <strain evidence="11 12">MMFC1</strain>
    </source>
</reference>
<evidence type="ECO:0000256" key="4">
    <source>
        <dbReference type="ARBA" id="ARBA00022692"/>
    </source>
</evidence>
<sequence>MVQTLASGGWIMLPLALCSIISITIIVERWLFFRRIGRVHHADDLLALVRQGHMEQAQQKIGDADLPIIRVLHKGLDCRFCPGKAMETAGIAEVAGMRRGLAALDTIITLSPLLGLLGTIIGMIGSFQIMAASGIGQPHAVTGGVGEALIATAAGITVAVITLIPYNYFLTRVERETETIEQYATRLELALQEQAAGTAS</sequence>
<name>A0A348AFF4_9FIRM</name>
<evidence type="ECO:0000256" key="3">
    <source>
        <dbReference type="ARBA" id="ARBA00022475"/>
    </source>
</evidence>
<dbReference type="RefSeq" id="WP_126306078.1">
    <property type="nucleotide sequence ID" value="NZ_AP018449.1"/>
</dbReference>
<keyword evidence="12" id="KW-1185">Reference proteome</keyword>
<dbReference type="GO" id="GO:0017038">
    <property type="term" value="P:protein import"/>
    <property type="evidence" value="ECO:0007669"/>
    <property type="project" value="TreeGrafter"/>
</dbReference>
<keyword evidence="7 9" id="KW-0472">Membrane</keyword>
<dbReference type="Proteomes" id="UP000276437">
    <property type="component" value="Chromosome"/>
</dbReference>
<evidence type="ECO:0000256" key="5">
    <source>
        <dbReference type="ARBA" id="ARBA00022927"/>
    </source>
</evidence>
<comment type="similarity">
    <text evidence="8">Belongs to the exbB/tolQ family.</text>
</comment>
<evidence type="ECO:0000256" key="6">
    <source>
        <dbReference type="ARBA" id="ARBA00022989"/>
    </source>
</evidence>
<feature type="transmembrane region" description="Helical" evidence="9">
    <location>
        <begin position="12"/>
        <end position="32"/>
    </location>
</feature>
<gene>
    <name evidence="11" type="primary">exbB_2</name>
    <name evidence="11" type="ORF">MAMMFC1_00436</name>
</gene>
<proteinExistence type="inferred from homology"/>
<keyword evidence="2 8" id="KW-0813">Transport</keyword>
<dbReference type="KEGG" id="mana:MAMMFC1_00436"/>
<dbReference type="OrthoDB" id="9785627at2"/>
<protein>
    <submittedName>
        <fullName evidence="11">Biopolymer transport protein ExbB</fullName>
    </submittedName>
</protein>
<evidence type="ECO:0000256" key="2">
    <source>
        <dbReference type="ARBA" id="ARBA00022448"/>
    </source>
</evidence>
<accession>A0A348AFF4</accession>
<evidence type="ECO:0000256" key="8">
    <source>
        <dbReference type="RuleBase" id="RU004057"/>
    </source>
</evidence>
<dbReference type="PANTHER" id="PTHR30625">
    <property type="entry name" value="PROTEIN TOLQ"/>
    <property type="match status" value="1"/>
</dbReference>
<evidence type="ECO:0000256" key="9">
    <source>
        <dbReference type="SAM" id="Phobius"/>
    </source>
</evidence>
<feature type="domain" description="MotA/TolQ/ExbB proton channel" evidence="10">
    <location>
        <begin position="84"/>
        <end position="181"/>
    </location>
</feature>
<keyword evidence="5 8" id="KW-0653">Protein transport</keyword>
<evidence type="ECO:0000313" key="11">
    <source>
        <dbReference type="EMBL" id="BBB89802.1"/>
    </source>
</evidence>
<dbReference type="GO" id="GO:0005886">
    <property type="term" value="C:plasma membrane"/>
    <property type="evidence" value="ECO:0007669"/>
    <property type="project" value="UniProtKB-SubCell"/>
</dbReference>
<evidence type="ECO:0000313" key="12">
    <source>
        <dbReference type="Proteomes" id="UP000276437"/>
    </source>
</evidence>
<evidence type="ECO:0000256" key="7">
    <source>
        <dbReference type="ARBA" id="ARBA00023136"/>
    </source>
</evidence>
<dbReference type="AlphaFoldDB" id="A0A348AFF4"/>
<feature type="transmembrane region" description="Helical" evidence="9">
    <location>
        <begin position="107"/>
        <end position="129"/>
    </location>
</feature>
<evidence type="ECO:0000259" key="10">
    <source>
        <dbReference type="Pfam" id="PF01618"/>
    </source>
</evidence>
<keyword evidence="3" id="KW-1003">Cell membrane</keyword>
<dbReference type="InterPro" id="IPR002898">
    <property type="entry name" value="MotA_ExbB_proton_chnl"/>
</dbReference>
<comment type="subcellular location">
    <subcellularLocation>
        <location evidence="1">Cell membrane</location>
        <topology evidence="1">Multi-pass membrane protein</topology>
    </subcellularLocation>
    <subcellularLocation>
        <location evidence="8">Membrane</location>
        <topology evidence="8">Multi-pass membrane protein</topology>
    </subcellularLocation>
</comment>
<dbReference type="PANTHER" id="PTHR30625:SF15">
    <property type="entry name" value="BIOPOLYMER TRANSPORT PROTEIN EXBB"/>
    <property type="match status" value="1"/>
</dbReference>
<dbReference type="EMBL" id="AP018449">
    <property type="protein sequence ID" value="BBB89802.1"/>
    <property type="molecule type" value="Genomic_DNA"/>
</dbReference>
<evidence type="ECO:0000256" key="1">
    <source>
        <dbReference type="ARBA" id="ARBA00004651"/>
    </source>
</evidence>